<evidence type="ECO:0000256" key="2">
    <source>
        <dbReference type="ARBA" id="ARBA00006479"/>
    </source>
</evidence>
<dbReference type="Gene3D" id="3.30.420.40">
    <property type="match status" value="2"/>
</dbReference>
<gene>
    <name evidence="4" type="ORF">FC82_GL002058</name>
</gene>
<dbReference type="Gene3D" id="1.10.10.10">
    <property type="entry name" value="Winged helix-like DNA-binding domain superfamily/Winged helix DNA-binding domain"/>
    <property type="match status" value="1"/>
</dbReference>
<comment type="caution">
    <text evidence="4">The sequence shown here is derived from an EMBL/GenBank/DDBJ whole genome shotgun (WGS) entry which is preliminary data.</text>
</comment>
<dbReference type="PATRIC" id="fig|1423733.4.peg.2162"/>
<dbReference type="InterPro" id="IPR036388">
    <property type="entry name" value="WH-like_DNA-bd_sf"/>
</dbReference>
<dbReference type="InterPro" id="IPR000600">
    <property type="entry name" value="ROK"/>
</dbReference>
<proteinExistence type="inferred from homology"/>
<dbReference type="Pfam" id="PF00480">
    <property type="entry name" value="ROK"/>
    <property type="match status" value="1"/>
</dbReference>
<keyword evidence="3" id="KW-0859">Xylose metabolism</keyword>
<evidence type="ECO:0000256" key="1">
    <source>
        <dbReference type="ARBA" id="ARBA00002486"/>
    </source>
</evidence>
<accession>A0A0R2BAA4</accession>
<dbReference type="InterPro" id="IPR043129">
    <property type="entry name" value="ATPase_NBD"/>
</dbReference>
<protein>
    <submittedName>
        <fullName evidence="4">ROK family protein</fullName>
    </submittedName>
</protein>
<dbReference type="SUPFAM" id="SSF46785">
    <property type="entry name" value="Winged helix' DNA-binding domain"/>
    <property type="match status" value="1"/>
</dbReference>
<reference evidence="4 5" key="1">
    <citation type="journal article" date="2015" name="Genome Announc.">
        <title>Expanding the biotechnology potential of lactobacilli through comparative genomics of 213 strains and associated genera.</title>
        <authorList>
            <person name="Sun Z."/>
            <person name="Harris H.M."/>
            <person name="McCann A."/>
            <person name="Guo C."/>
            <person name="Argimon S."/>
            <person name="Zhang W."/>
            <person name="Yang X."/>
            <person name="Jeffery I.B."/>
            <person name="Cooney J.C."/>
            <person name="Kagawa T.F."/>
            <person name="Liu W."/>
            <person name="Song Y."/>
            <person name="Salvetti E."/>
            <person name="Wrobel A."/>
            <person name="Rasinkangas P."/>
            <person name="Parkhill J."/>
            <person name="Rea M.C."/>
            <person name="O'Sullivan O."/>
            <person name="Ritari J."/>
            <person name="Douillard F.P."/>
            <person name="Paul Ross R."/>
            <person name="Yang R."/>
            <person name="Briner A.E."/>
            <person name="Felis G.E."/>
            <person name="de Vos W.M."/>
            <person name="Barrangou R."/>
            <person name="Klaenhammer T.R."/>
            <person name="Caufield P.W."/>
            <person name="Cui Y."/>
            <person name="Zhang H."/>
            <person name="O'Toole P.W."/>
        </authorList>
    </citation>
    <scope>NUCLEOTIDE SEQUENCE [LARGE SCALE GENOMIC DNA]</scope>
    <source>
        <strain evidence="4 5">DSM 20515</strain>
    </source>
</reference>
<evidence type="ECO:0000313" key="4">
    <source>
        <dbReference type="EMBL" id="KRM75904.1"/>
    </source>
</evidence>
<dbReference type="PANTHER" id="PTHR18964">
    <property type="entry name" value="ROK (REPRESSOR, ORF, KINASE) FAMILY"/>
    <property type="match status" value="1"/>
</dbReference>
<organism evidence="4 5">
    <name type="scientific">Secundilactobacillus collinoides DSM 20515 = JCM 1123</name>
    <dbReference type="NCBI Taxonomy" id="1423733"/>
    <lineage>
        <taxon>Bacteria</taxon>
        <taxon>Bacillati</taxon>
        <taxon>Bacillota</taxon>
        <taxon>Bacilli</taxon>
        <taxon>Lactobacillales</taxon>
        <taxon>Lactobacillaceae</taxon>
        <taxon>Secundilactobacillus</taxon>
    </lineage>
</organism>
<dbReference type="AlphaFoldDB" id="A0A0R2BAA4"/>
<name>A0A0R2BAA4_SECCO</name>
<dbReference type="GO" id="GO:0042732">
    <property type="term" value="P:D-xylose metabolic process"/>
    <property type="evidence" value="ECO:0007669"/>
    <property type="project" value="UniProtKB-KW"/>
</dbReference>
<dbReference type="PANTHER" id="PTHR18964:SF149">
    <property type="entry name" value="BIFUNCTIONAL UDP-N-ACETYLGLUCOSAMINE 2-EPIMERASE_N-ACETYLMANNOSAMINE KINASE"/>
    <property type="match status" value="1"/>
</dbReference>
<sequence length="391" mass="43692">MTLSMMSKTQLHRRNLQVVLAYIFNHQPVARTQIATDLNVTKSTISTLYKALKERGLVTESGIGDPTEIGGRKPVLVSLNTRYGYTMNIDLGYPGMLIMQNDLAGGVVTIKPVNTTYLPIESILKRIDQQVDYAAKTNWTTNGLQGISLAIHGRVANRQVMDSPFLDMHDIDIATYLEDRYQVPVTIANEASLAAVYYRDFDNRDNQLNNLVLVSIQRGVNTGLLLNRHLYRGGQGRAGELGHVRENGQQLTSTSSEATIISHISNAKGENQLSLVEVKKYHQRHDNTTDLILTDWINQLAQITFNLTSLYDPDEIVYKSPLMDAIPELFNRLQAITTQLSPMQETPVPLSLVAHTKYASLLGGCAMVTRKILDLEDLELNFTPVRERALV</sequence>
<evidence type="ECO:0000313" key="5">
    <source>
        <dbReference type="Proteomes" id="UP000051845"/>
    </source>
</evidence>
<comment type="similarity">
    <text evidence="2">Belongs to the ROK (NagC/XylR) family.</text>
</comment>
<dbReference type="EMBL" id="AYYR01000043">
    <property type="protein sequence ID" value="KRM75904.1"/>
    <property type="molecule type" value="Genomic_DNA"/>
</dbReference>
<dbReference type="InterPro" id="IPR036390">
    <property type="entry name" value="WH_DNA-bd_sf"/>
</dbReference>
<evidence type="ECO:0000256" key="3">
    <source>
        <dbReference type="ARBA" id="ARBA00022629"/>
    </source>
</evidence>
<dbReference type="SUPFAM" id="SSF53067">
    <property type="entry name" value="Actin-like ATPase domain"/>
    <property type="match status" value="1"/>
</dbReference>
<dbReference type="Proteomes" id="UP000051845">
    <property type="component" value="Unassembled WGS sequence"/>
</dbReference>
<keyword evidence="3" id="KW-0119">Carbohydrate metabolism</keyword>
<comment type="function">
    <text evidence="1">Transcriptional repressor of xylose-utilizing enzymes.</text>
</comment>
<dbReference type="RefSeq" id="WP_054758783.1">
    <property type="nucleotide sequence ID" value="NZ_AYYR01000043.1"/>
</dbReference>